<organism evidence="1 2">
    <name type="scientific">Evansella vedderi</name>
    <dbReference type="NCBI Taxonomy" id="38282"/>
    <lineage>
        <taxon>Bacteria</taxon>
        <taxon>Bacillati</taxon>
        <taxon>Bacillota</taxon>
        <taxon>Bacilli</taxon>
        <taxon>Bacillales</taxon>
        <taxon>Bacillaceae</taxon>
        <taxon>Evansella</taxon>
    </lineage>
</organism>
<dbReference type="Proteomes" id="UP001230005">
    <property type="component" value="Unassembled WGS sequence"/>
</dbReference>
<keyword evidence="2" id="KW-1185">Reference proteome</keyword>
<dbReference type="EMBL" id="JAUSUG010000003">
    <property type="protein sequence ID" value="MDQ0253751.1"/>
    <property type="molecule type" value="Genomic_DNA"/>
</dbReference>
<gene>
    <name evidence="1" type="ORF">J2S74_001123</name>
</gene>
<protein>
    <submittedName>
        <fullName evidence="1">Uncharacterized protein</fullName>
    </submittedName>
</protein>
<comment type="caution">
    <text evidence="1">The sequence shown here is derived from an EMBL/GenBank/DDBJ whole genome shotgun (WGS) entry which is preliminary data.</text>
</comment>
<sequence>MKKIFLIISLVILLIIGIVGIWEQYLKSPHQTIAEDAIVFVFGDQIKDDHNSYSMKVTAEENRNIIEWFNEASNVRKMNSDSFPMVTEGIYIDFPPDGAQEDQSVSEVKRGELIWLTNYGEDVFVARGEGNYYLIEQAELHQFIEEISS</sequence>
<reference evidence="1 2" key="1">
    <citation type="submission" date="2023-07" db="EMBL/GenBank/DDBJ databases">
        <title>Genomic Encyclopedia of Type Strains, Phase IV (KMG-IV): sequencing the most valuable type-strain genomes for metagenomic binning, comparative biology and taxonomic classification.</title>
        <authorList>
            <person name="Goeker M."/>
        </authorList>
    </citation>
    <scope>NUCLEOTIDE SEQUENCE [LARGE SCALE GENOMIC DNA]</scope>
    <source>
        <strain evidence="1 2">DSM 9768</strain>
    </source>
</reference>
<evidence type="ECO:0000313" key="1">
    <source>
        <dbReference type="EMBL" id="MDQ0253751.1"/>
    </source>
</evidence>
<evidence type="ECO:0000313" key="2">
    <source>
        <dbReference type="Proteomes" id="UP001230005"/>
    </source>
</evidence>
<name>A0ABT9ZSP5_9BACI</name>
<dbReference type="RefSeq" id="WP_307322820.1">
    <property type="nucleotide sequence ID" value="NZ_JAUSUG010000003.1"/>
</dbReference>
<proteinExistence type="predicted"/>
<accession>A0ABT9ZSP5</accession>